<gene>
    <name evidence="2" type="ORF">B0J12DRAFT_749156</name>
</gene>
<dbReference type="InterPro" id="IPR007577">
    <property type="entry name" value="GlycoTrfase_DXD_sugar-bd_CS"/>
</dbReference>
<dbReference type="PANTHER" id="PTHR31834">
    <property type="entry name" value="INITIATION-SPECIFIC ALPHA-1,6-MANNOSYLTRANSFERASE"/>
    <property type="match status" value="1"/>
</dbReference>
<keyword evidence="3" id="KW-1185">Reference proteome</keyword>
<accession>A0ABQ8GUZ7</accession>
<dbReference type="InterPro" id="IPR039367">
    <property type="entry name" value="Och1-like"/>
</dbReference>
<feature type="non-terminal residue" evidence="2">
    <location>
        <position position="206"/>
    </location>
</feature>
<organism evidence="2 3">
    <name type="scientific">Macrophomina phaseolina</name>
    <dbReference type="NCBI Taxonomy" id="35725"/>
    <lineage>
        <taxon>Eukaryota</taxon>
        <taxon>Fungi</taxon>
        <taxon>Dikarya</taxon>
        <taxon>Ascomycota</taxon>
        <taxon>Pezizomycotina</taxon>
        <taxon>Dothideomycetes</taxon>
        <taxon>Dothideomycetes incertae sedis</taxon>
        <taxon>Botryosphaeriales</taxon>
        <taxon>Botryosphaeriaceae</taxon>
        <taxon>Macrophomina</taxon>
    </lineage>
</organism>
<dbReference type="SUPFAM" id="SSF53448">
    <property type="entry name" value="Nucleotide-diphospho-sugar transferases"/>
    <property type="match status" value="1"/>
</dbReference>
<dbReference type="Gene3D" id="3.90.550.20">
    <property type="match status" value="1"/>
</dbReference>
<dbReference type="Pfam" id="PF04488">
    <property type="entry name" value="Gly_transf_sug"/>
    <property type="match status" value="1"/>
</dbReference>
<evidence type="ECO:0000313" key="3">
    <source>
        <dbReference type="Proteomes" id="UP000774617"/>
    </source>
</evidence>
<dbReference type="Proteomes" id="UP000774617">
    <property type="component" value="Unassembled WGS sequence"/>
</dbReference>
<name>A0ABQ8GUZ7_9PEZI</name>
<reference evidence="2 3" key="1">
    <citation type="journal article" date="2021" name="Nat. Commun.">
        <title>Genetic determinants of endophytism in the Arabidopsis root mycobiome.</title>
        <authorList>
            <person name="Mesny F."/>
            <person name="Miyauchi S."/>
            <person name="Thiergart T."/>
            <person name="Pickel B."/>
            <person name="Atanasova L."/>
            <person name="Karlsson M."/>
            <person name="Huettel B."/>
            <person name="Barry K.W."/>
            <person name="Haridas S."/>
            <person name="Chen C."/>
            <person name="Bauer D."/>
            <person name="Andreopoulos W."/>
            <person name="Pangilinan J."/>
            <person name="LaButti K."/>
            <person name="Riley R."/>
            <person name="Lipzen A."/>
            <person name="Clum A."/>
            <person name="Drula E."/>
            <person name="Henrissat B."/>
            <person name="Kohler A."/>
            <person name="Grigoriev I.V."/>
            <person name="Martin F.M."/>
            <person name="Hacquard S."/>
        </authorList>
    </citation>
    <scope>NUCLEOTIDE SEQUENCE [LARGE SCALE GENOMIC DNA]</scope>
    <source>
        <strain evidence="2 3">MPI-SDFR-AT-0080</strain>
    </source>
</reference>
<sequence>MARPRFFQSRSSNLLRVYKLSLLACTAILITWFSWSCRDVYYFTHYDKSFPKKIWQILHYSLDEKPGFVDDYQAQWKSVNSRYEHECLTEGTEDSFVRDKFRYDSGIRQTYDLIKSDPILRADFLRYLILLAEGGVYTDVDTRPIRPVDDWIPSQYRNRTNVVLGIEIDKGQGPLWSGMPWSIQISQFTIMAKRNHPLIRRVVHDV</sequence>
<comment type="caution">
    <text evidence="2">The sequence shown here is derived from an EMBL/GenBank/DDBJ whole genome shotgun (WGS) entry which is preliminary data.</text>
</comment>
<proteinExistence type="inferred from homology"/>
<comment type="similarity">
    <text evidence="1">Belongs to the glycosyltransferase 32 family.</text>
</comment>
<evidence type="ECO:0000256" key="1">
    <source>
        <dbReference type="ARBA" id="ARBA00009003"/>
    </source>
</evidence>
<dbReference type="InterPro" id="IPR029044">
    <property type="entry name" value="Nucleotide-diphossugar_trans"/>
</dbReference>
<protein>
    <submittedName>
        <fullName evidence="2">Uncharacterized protein</fullName>
    </submittedName>
</protein>
<dbReference type="EMBL" id="JAGTJR010000001">
    <property type="protein sequence ID" value="KAH7065079.1"/>
    <property type="molecule type" value="Genomic_DNA"/>
</dbReference>
<evidence type="ECO:0000313" key="2">
    <source>
        <dbReference type="EMBL" id="KAH7065079.1"/>
    </source>
</evidence>
<dbReference type="PANTHER" id="PTHR31834:SF8">
    <property type="entry name" value="TRANSFERASE, PUTATIVE (AFU_ORTHOLOGUE AFUA_6G14040)-RELATED"/>
    <property type="match status" value="1"/>
</dbReference>